<dbReference type="Pfam" id="PF00126">
    <property type="entry name" value="HTH_1"/>
    <property type="match status" value="1"/>
</dbReference>
<dbReference type="Proteomes" id="UP000218102">
    <property type="component" value="Unassembled WGS sequence"/>
</dbReference>
<dbReference type="SUPFAM" id="SSF53850">
    <property type="entry name" value="Periplasmic binding protein-like II"/>
    <property type="match status" value="1"/>
</dbReference>
<comment type="caution">
    <text evidence="5">The sequence shown here is derived from an EMBL/GenBank/DDBJ whole genome shotgun (WGS) entry which is preliminary data.</text>
</comment>
<dbReference type="RefSeq" id="WP_013972220.1">
    <property type="nucleotide sequence ID" value="NZ_CP010359.1"/>
</dbReference>
<gene>
    <name evidence="5" type="ORF">CMV24_13745</name>
</gene>
<dbReference type="PANTHER" id="PTHR30579:SF7">
    <property type="entry name" value="HTH-TYPE TRANSCRIPTIONAL REGULATOR LRHA-RELATED"/>
    <property type="match status" value="1"/>
</dbReference>
<organism evidence="5 6">
    <name type="scientific">Pseudomonas plecoglossicida</name>
    <dbReference type="NCBI Taxonomy" id="70775"/>
    <lineage>
        <taxon>Bacteria</taxon>
        <taxon>Pseudomonadati</taxon>
        <taxon>Pseudomonadota</taxon>
        <taxon>Gammaproteobacteria</taxon>
        <taxon>Pseudomonadales</taxon>
        <taxon>Pseudomonadaceae</taxon>
        <taxon>Pseudomonas</taxon>
    </lineage>
</organism>
<evidence type="ECO:0000313" key="5">
    <source>
        <dbReference type="EMBL" id="PBJ95004.1"/>
    </source>
</evidence>
<dbReference type="PANTHER" id="PTHR30579">
    <property type="entry name" value="TRANSCRIPTIONAL REGULATOR"/>
    <property type="match status" value="1"/>
</dbReference>
<dbReference type="Pfam" id="PF03466">
    <property type="entry name" value="LysR_substrate"/>
    <property type="match status" value="1"/>
</dbReference>
<dbReference type="AlphaFoldDB" id="A0A099MXS1"/>
<dbReference type="InterPro" id="IPR005119">
    <property type="entry name" value="LysR_subst-bd"/>
</dbReference>
<keyword evidence="4" id="KW-0804">Transcription</keyword>
<name>A0A099MXS1_PSEDL</name>
<dbReference type="SUPFAM" id="SSF46785">
    <property type="entry name" value="Winged helix' DNA-binding domain"/>
    <property type="match status" value="1"/>
</dbReference>
<comment type="similarity">
    <text evidence="1">Belongs to the LysR transcriptional regulatory family.</text>
</comment>
<dbReference type="KEGG" id="ppj:RK21_02554"/>
<evidence type="ECO:0000256" key="4">
    <source>
        <dbReference type="ARBA" id="ARBA00023163"/>
    </source>
</evidence>
<proteinExistence type="inferred from homology"/>
<dbReference type="EMBL" id="NTME01000011">
    <property type="protein sequence ID" value="PBJ95004.1"/>
    <property type="molecule type" value="Genomic_DNA"/>
</dbReference>
<dbReference type="FunFam" id="1.10.10.10:FF:000001">
    <property type="entry name" value="LysR family transcriptional regulator"/>
    <property type="match status" value="1"/>
</dbReference>
<evidence type="ECO:0000313" key="6">
    <source>
        <dbReference type="Proteomes" id="UP000218102"/>
    </source>
</evidence>
<dbReference type="InterPro" id="IPR036390">
    <property type="entry name" value="WH_DNA-bd_sf"/>
</dbReference>
<keyword evidence="2" id="KW-0805">Transcription regulation</keyword>
<dbReference type="InterPro" id="IPR050176">
    <property type="entry name" value="LTTR"/>
</dbReference>
<dbReference type="GO" id="GO:0003700">
    <property type="term" value="F:DNA-binding transcription factor activity"/>
    <property type="evidence" value="ECO:0007669"/>
    <property type="project" value="InterPro"/>
</dbReference>
<protein>
    <submittedName>
        <fullName evidence="5">LysR family transcriptional regulator</fullName>
    </submittedName>
</protein>
<sequence>MNKNHTLDLALLRAFVEVADTGSMSVASVGLHLTQGAVSQRIKRLEAFLGCPLLMRDTQGSSLTWQGRSLLPDARRLLRMHDAFCASVGARESDAPVRLGLPFDMAGAPLAPVLKAFGDAFPKAEVKIFSASSVDLDQVFATGELDLVLSQGPVDVELGERLAVDQLVWLGNETASARRPLALCFLTANCAFRDTVFRCLGEAGIVAKVVFENASVDTTLTMVRNGLAVTPWLQSLVPEDISLAAPECGLPTLPAFAVRLQTVEDASRSVSGLADIIREHFKR</sequence>
<evidence type="ECO:0000256" key="1">
    <source>
        <dbReference type="ARBA" id="ARBA00009437"/>
    </source>
</evidence>
<dbReference type="Gene3D" id="1.10.10.10">
    <property type="entry name" value="Winged helix-like DNA-binding domain superfamily/Winged helix DNA-binding domain"/>
    <property type="match status" value="1"/>
</dbReference>
<dbReference type="Gene3D" id="3.40.190.10">
    <property type="entry name" value="Periplasmic binding protein-like II"/>
    <property type="match status" value="2"/>
</dbReference>
<keyword evidence="3" id="KW-0238">DNA-binding</keyword>
<dbReference type="GO" id="GO:0003677">
    <property type="term" value="F:DNA binding"/>
    <property type="evidence" value="ECO:0007669"/>
    <property type="project" value="UniProtKB-KW"/>
</dbReference>
<dbReference type="PRINTS" id="PR00039">
    <property type="entry name" value="HTHLYSR"/>
</dbReference>
<dbReference type="InterPro" id="IPR036388">
    <property type="entry name" value="WH-like_DNA-bd_sf"/>
</dbReference>
<accession>A0A099MXS1</accession>
<reference evidence="5 6" key="1">
    <citation type="submission" date="2017-09" db="EMBL/GenBank/DDBJ databases">
        <authorList>
            <person name="Ehlers B."/>
            <person name="Leendertz F.H."/>
        </authorList>
    </citation>
    <scope>NUCLEOTIDE SEQUENCE [LARGE SCALE GENOMIC DNA]</scope>
    <source>
        <strain evidence="5 6">DJ-1</strain>
    </source>
</reference>
<evidence type="ECO:0000256" key="2">
    <source>
        <dbReference type="ARBA" id="ARBA00023015"/>
    </source>
</evidence>
<evidence type="ECO:0000256" key="3">
    <source>
        <dbReference type="ARBA" id="ARBA00023125"/>
    </source>
</evidence>
<dbReference type="InterPro" id="IPR000847">
    <property type="entry name" value="LysR_HTH_N"/>
</dbReference>
<dbReference type="PROSITE" id="PS50931">
    <property type="entry name" value="HTH_LYSR"/>
    <property type="match status" value="1"/>
</dbReference>